<proteinExistence type="predicted"/>
<dbReference type="EMBL" id="JAGMUV010000023">
    <property type="protein sequence ID" value="KAH7122994.1"/>
    <property type="molecule type" value="Genomic_DNA"/>
</dbReference>
<dbReference type="AlphaFoldDB" id="A0A9P9DP08"/>
<name>A0A9P9DP08_9HYPO</name>
<feature type="domain" description="DUF7708" evidence="1">
    <location>
        <begin position="86"/>
        <end position="230"/>
    </location>
</feature>
<organism evidence="2 3">
    <name type="scientific">Dactylonectria macrodidyma</name>
    <dbReference type="NCBI Taxonomy" id="307937"/>
    <lineage>
        <taxon>Eukaryota</taxon>
        <taxon>Fungi</taxon>
        <taxon>Dikarya</taxon>
        <taxon>Ascomycota</taxon>
        <taxon>Pezizomycotina</taxon>
        <taxon>Sordariomycetes</taxon>
        <taxon>Hypocreomycetidae</taxon>
        <taxon>Hypocreales</taxon>
        <taxon>Nectriaceae</taxon>
        <taxon>Dactylonectria</taxon>
    </lineage>
</organism>
<dbReference type="OrthoDB" id="61900at2759"/>
<gene>
    <name evidence="2" type="ORF">EDB81DRAFT_813378</name>
</gene>
<keyword evidence="3" id="KW-1185">Reference proteome</keyword>
<evidence type="ECO:0000259" key="1">
    <source>
        <dbReference type="Pfam" id="PF24809"/>
    </source>
</evidence>
<evidence type="ECO:0000313" key="2">
    <source>
        <dbReference type="EMBL" id="KAH7122994.1"/>
    </source>
</evidence>
<dbReference type="Proteomes" id="UP000738349">
    <property type="component" value="Unassembled WGS sequence"/>
</dbReference>
<dbReference type="InterPro" id="IPR056125">
    <property type="entry name" value="DUF7708"/>
</dbReference>
<reference evidence="2" key="1">
    <citation type="journal article" date="2021" name="Nat. Commun.">
        <title>Genetic determinants of endophytism in the Arabidopsis root mycobiome.</title>
        <authorList>
            <person name="Mesny F."/>
            <person name="Miyauchi S."/>
            <person name="Thiergart T."/>
            <person name="Pickel B."/>
            <person name="Atanasova L."/>
            <person name="Karlsson M."/>
            <person name="Huettel B."/>
            <person name="Barry K.W."/>
            <person name="Haridas S."/>
            <person name="Chen C."/>
            <person name="Bauer D."/>
            <person name="Andreopoulos W."/>
            <person name="Pangilinan J."/>
            <person name="LaButti K."/>
            <person name="Riley R."/>
            <person name="Lipzen A."/>
            <person name="Clum A."/>
            <person name="Drula E."/>
            <person name="Henrissat B."/>
            <person name="Kohler A."/>
            <person name="Grigoriev I.V."/>
            <person name="Martin F.M."/>
            <person name="Hacquard S."/>
        </authorList>
    </citation>
    <scope>NUCLEOTIDE SEQUENCE</scope>
    <source>
        <strain evidence="2">MPI-CAGE-AT-0147</strain>
    </source>
</reference>
<accession>A0A9P9DP08</accession>
<comment type="caution">
    <text evidence="2">The sequence shown here is derived from an EMBL/GenBank/DDBJ whole genome shotgun (WGS) entry which is preliminary data.</text>
</comment>
<protein>
    <recommendedName>
        <fullName evidence="1">DUF7708 domain-containing protein</fullName>
    </recommendedName>
</protein>
<evidence type="ECO:0000313" key="3">
    <source>
        <dbReference type="Proteomes" id="UP000738349"/>
    </source>
</evidence>
<sequence length="513" mass="58434">MDPSLSGCLSTWYAADIDPDPVKNYAFPIVQQAFQEGAAKFAAHLTEDAKKIELAISATNIQDIQALARESFAKYSDEKAFPRARKWLQRAISRMHHYGNIMDVLVQHHPEYVALAWGAMKLVLVAAQNHEATVCLVSKALSQIADTLPRVELAAVLYPTKRMRRAVGNLYANLLRFFIRAHDWCREGTFRHILHSITRPVELRYKDLLEDIDANSREIDLLATSGNRVEIREMNFKLTEIVAKLDSFHALHSSSLLDTNQRLSDLQFSQIMSHISVSKLGDPLEAYRYNQSLQLRGQHSRAFESTNKFWQSPKLHAWSSGSESNMAVIRGGFSARFAMRRFSVNMIQQLQSKNIPVLWALRGPWTDSNDGEVSIVDIFKHLILQALRLEQDSMTEKAMSLQSARFHRATTEDDWLQLLGSALIQARSQVYVVIDLSTLNYSLLPPAGFSWLTAFQHLFAEVSKQSPNLQVKVLIVGDRVNYGLQESKQVPSDMMVPVRVTQPLARRRRRRHR</sequence>
<dbReference type="Pfam" id="PF24809">
    <property type="entry name" value="DUF7708"/>
    <property type="match status" value="1"/>
</dbReference>